<reference evidence="2" key="1">
    <citation type="submission" date="2017-06" db="EMBL/GenBank/DDBJ databases">
        <authorList>
            <person name="Varghese N."/>
            <person name="Submissions S."/>
        </authorList>
    </citation>
    <scope>NUCLEOTIDE SEQUENCE [LARGE SCALE GENOMIC DNA]</scope>
    <source>
        <strain evidence="2">NKM1</strain>
    </source>
</reference>
<dbReference type="InterPro" id="IPR035242">
    <property type="entry name" value="DUF5329"/>
</dbReference>
<dbReference type="Pfam" id="PF17263">
    <property type="entry name" value="DUF5329"/>
    <property type="match status" value="1"/>
</dbReference>
<proteinExistence type="predicted"/>
<gene>
    <name evidence="1" type="ORF">SAMN06296052_101259</name>
</gene>
<dbReference type="EMBL" id="FZOQ01000001">
    <property type="protein sequence ID" value="SNS04735.1"/>
    <property type="molecule type" value="Genomic_DNA"/>
</dbReference>
<evidence type="ECO:0000313" key="2">
    <source>
        <dbReference type="Proteomes" id="UP000198432"/>
    </source>
</evidence>
<sequence length="130" mass="14461">MLGVLLVAGLGAVQKSMVQHHTSHVSSSVSSASLSEADKVERLIEFVRDMKGATFIRNGFEHTAQEAADHLQSKWRKHRKKVKSAKGFVEELASRSGLTGIAYRIRFQDGTTLTTNQVLTQELERLEEQP</sequence>
<organism evidence="1 2">
    <name type="scientific">Pontibacter ummariensis</name>
    <dbReference type="NCBI Taxonomy" id="1610492"/>
    <lineage>
        <taxon>Bacteria</taxon>
        <taxon>Pseudomonadati</taxon>
        <taxon>Bacteroidota</taxon>
        <taxon>Cytophagia</taxon>
        <taxon>Cytophagales</taxon>
        <taxon>Hymenobacteraceae</taxon>
        <taxon>Pontibacter</taxon>
    </lineage>
</organism>
<keyword evidence="2" id="KW-1185">Reference proteome</keyword>
<protein>
    <submittedName>
        <fullName evidence="1">Uncharacterized protein</fullName>
    </submittedName>
</protein>
<name>A0A239B9S9_9BACT</name>
<dbReference type="Proteomes" id="UP000198432">
    <property type="component" value="Unassembled WGS sequence"/>
</dbReference>
<evidence type="ECO:0000313" key="1">
    <source>
        <dbReference type="EMBL" id="SNS04735.1"/>
    </source>
</evidence>
<dbReference type="AlphaFoldDB" id="A0A239B9S9"/>
<accession>A0A239B9S9</accession>